<dbReference type="InterPro" id="IPR036388">
    <property type="entry name" value="WH-like_DNA-bd_sf"/>
</dbReference>
<accession>A0ABU8I2U2</accession>
<evidence type="ECO:0000259" key="4">
    <source>
        <dbReference type="PROSITE" id="PS50043"/>
    </source>
</evidence>
<feature type="domain" description="HTH luxR-type" evidence="4">
    <location>
        <begin position="187"/>
        <end position="252"/>
    </location>
</feature>
<dbReference type="SUPFAM" id="SSF55785">
    <property type="entry name" value="PYP-like sensor domain (PAS domain)"/>
    <property type="match status" value="1"/>
</dbReference>
<dbReference type="PANTHER" id="PTHR44688:SF16">
    <property type="entry name" value="DNA-BINDING TRANSCRIPTIONAL ACTIVATOR DEVR_DOSR"/>
    <property type="match status" value="1"/>
</dbReference>
<dbReference type="RefSeq" id="WP_336557207.1">
    <property type="nucleotide sequence ID" value="NZ_JAYLLN010000003.1"/>
</dbReference>
<dbReference type="SMART" id="SM00421">
    <property type="entry name" value="HTH_LUXR"/>
    <property type="match status" value="1"/>
</dbReference>
<dbReference type="Gene3D" id="1.10.10.10">
    <property type="entry name" value="Winged helix-like DNA-binding domain superfamily/Winged helix DNA-binding domain"/>
    <property type="match status" value="1"/>
</dbReference>
<protein>
    <submittedName>
        <fullName evidence="5">LuxR C-terminal-related transcriptional regulator</fullName>
    </submittedName>
</protein>
<organism evidence="5 6">
    <name type="scientific">Sphingobacterium tenebrionis</name>
    <dbReference type="NCBI Taxonomy" id="3111775"/>
    <lineage>
        <taxon>Bacteria</taxon>
        <taxon>Pseudomonadati</taxon>
        <taxon>Bacteroidota</taxon>
        <taxon>Sphingobacteriia</taxon>
        <taxon>Sphingobacteriales</taxon>
        <taxon>Sphingobacteriaceae</taxon>
        <taxon>Sphingobacterium</taxon>
    </lineage>
</organism>
<proteinExistence type="predicted"/>
<evidence type="ECO:0000256" key="2">
    <source>
        <dbReference type="ARBA" id="ARBA00023125"/>
    </source>
</evidence>
<keyword evidence="1" id="KW-0805">Transcription regulation</keyword>
<evidence type="ECO:0000313" key="5">
    <source>
        <dbReference type="EMBL" id="MEI5983766.1"/>
    </source>
</evidence>
<keyword evidence="6" id="KW-1185">Reference proteome</keyword>
<keyword evidence="3" id="KW-0804">Transcription</keyword>
<dbReference type="Pfam" id="PF00196">
    <property type="entry name" value="GerE"/>
    <property type="match status" value="1"/>
</dbReference>
<dbReference type="SUPFAM" id="SSF46894">
    <property type="entry name" value="C-terminal effector domain of the bipartite response regulators"/>
    <property type="match status" value="1"/>
</dbReference>
<sequence>MKHPIISEVYKGWSDIGSRGTDWVGKLDSALYRQLLEMVQPGASYFFLFDPFLKHIDMVSNGIQEVIGVPADEFSVQYIMDNMHPEDLPLFGDIEATVVEFKKKLALEDLFSYKTRYNYRMRKQDGDFVHILQQTITIAADDSGNVMRNLVLHTDITDIAPFQEMRLSFIGLKGLPSYINVRPARRFSVEKLQLTSSELGILGLLVEGMDSKRIAQITNRSLHTIRTHRKNILRKTGCRSIQELLIRSLKEGWI</sequence>
<evidence type="ECO:0000256" key="3">
    <source>
        <dbReference type="ARBA" id="ARBA00023163"/>
    </source>
</evidence>
<dbReference type="PROSITE" id="PS50043">
    <property type="entry name" value="HTH_LUXR_2"/>
    <property type="match status" value="1"/>
</dbReference>
<dbReference type="Gene3D" id="3.30.450.20">
    <property type="entry name" value="PAS domain"/>
    <property type="match status" value="1"/>
</dbReference>
<dbReference type="PRINTS" id="PR00038">
    <property type="entry name" value="HTHLUXR"/>
</dbReference>
<name>A0ABU8I2U2_9SPHI</name>
<dbReference type="EMBL" id="JAYLLN010000003">
    <property type="protein sequence ID" value="MEI5983766.1"/>
    <property type="molecule type" value="Genomic_DNA"/>
</dbReference>
<evidence type="ECO:0000256" key="1">
    <source>
        <dbReference type="ARBA" id="ARBA00023015"/>
    </source>
</evidence>
<dbReference type="PANTHER" id="PTHR44688">
    <property type="entry name" value="DNA-BINDING TRANSCRIPTIONAL ACTIVATOR DEVR_DOSR"/>
    <property type="match status" value="1"/>
</dbReference>
<dbReference type="CDD" id="cd06170">
    <property type="entry name" value="LuxR_C_like"/>
    <property type="match status" value="1"/>
</dbReference>
<dbReference type="InterPro" id="IPR035965">
    <property type="entry name" value="PAS-like_dom_sf"/>
</dbReference>
<dbReference type="PROSITE" id="PS00622">
    <property type="entry name" value="HTH_LUXR_1"/>
    <property type="match status" value="1"/>
</dbReference>
<keyword evidence="2" id="KW-0238">DNA-binding</keyword>
<gene>
    <name evidence="5" type="ORF">VJ786_02500</name>
</gene>
<dbReference type="Proteomes" id="UP001363035">
    <property type="component" value="Unassembled WGS sequence"/>
</dbReference>
<dbReference type="InterPro" id="IPR016032">
    <property type="entry name" value="Sig_transdc_resp-reg_C-effctor"/>
</dbReference>
<comment type="caution">
    <text evidence="5">The sequence shown here is derived from an EMBL/GenBank/DDBJ whole genome shotgun (WGS) entry which is preliminary data.</text>
</comment>
<reference evidence="5 6" key="1">
    <citation type="submission" date="2024-01" db="EMBL/GenBank/DDBJ databases">
        <title>Sphingobacterium tenebrionis sp. nov., a novel endophyte isolated from tenebrio molitor intestines.</title>
        <authorList>
            <person name="Zhang C."/>
        </authorList>
    </citation>
    <scope>NUCLEOTIDE SEQUENCE [LARGE SCALE GENOMIC DNA]</scope>
    <source>
        <strain evidence="5 6">PU5-4</strain>
    </source>
</reference>
<evidence type="ECO:0000313" key="6">
    <source>
        <dbReference type="Proteomes" id="UP001363035"/>
    </source>
</evidence>
<dbReference type="InterPro" id="IPR000792">
    <property type="entry name" value="Tscrpt_reg_LuxR_C"/>
</dbReference>